<reference evidence="2" key="1">
    <citation type="journal article" date="2020" name="Stud. Mycol.">
        <title>101 Dothideomycetes genomes: a test case for predicting lifestyles and emergence of pathogens.</title>
        <authorList>
            <person name="Haridas S."/>
            <person name="Albert R."/>
            <person name="Binder M."/>
            <person name="Bloem J."/>
            <person name="Labutti K."/>
            <person name="Salamov A."/>
            <person name="Andreopoulos B."/>
            <person name="Baker S."/>
            <person name="Barry K."/>
            <person name="Bills G."/>
            <person name="Bluhm B."/>
            <person name="Cannon C."/>
            <person name="Castanera R."/>
            <person name="Culley D."/>
            <person name="Daum C."/>
            <person name="Ezra D."/>
            <person name="Gonzalez J."/>
            <person name="Henrissat B."/>
            <person name="Kuo A."/>
            <person name="Liang C."/>
            <person name="Lipzen A."/>
            <person name="Lutzoni F."/>
            <person name="Magnuson J."/>
            <person name="Mondo S."/>
            <person name="Nolan M."/>
            <person name="Ohm R."/>
            <person name="Pangilinan J."/>
            <person name="Park H.-J."/>
            <person name="Ramirez L."/>
            <person name="Alfaro M."/>
            <person name="Sun H."/>
            <person name="Tritt A."/>
            <person name="Yoshinaga Y."/>
            <person name="Zwiers L.-H."/>
            <person name="Turgeon B."/>
            <person name="Goodwin S."/>
            <person name="Spatafora J."/>
            <person name="Crous P."/>
            <person name="Grigoriev I."/>
        </authorList>
    </citation>
    <scope>NUCLEOTIDE SEQUENCE</scope>
    <source>
        <strain evidence="2">CBS 121410</strain>
    </source>
</reference>
<feature type="region of interest" description="Disordered" evidence="1">
    <location>
        <begin position="169"/>
        <end position="190"/>
    </location>
</feature>
<proteinExistence type="predicted"/>
<name>A0A6A5YCT2_9PEZI</name>
<organism evidence="2 3">
    <name type="scientific">Saccharata proteae CBS 121410</name>
    <dbReference type="NCBI Taxonomy" id="1314787"/>
    <lineage>
        <taxon>Eukaryota</taxon>
        <taxon>Fungi</taxon>
        <taxon>Dikarya</taxon>
        <taxon>Ascomycota</taxon>
        <taxon>Pezizomycotina</taxon>
        <taxon>Dothideomycetes</taxon>
        <taxon>Dothideomycetes incertae sedis</taxon>
        <taxon>Botryosphaeriales</taxon>
        <taxon>Saccharataceae</taxon>
        <taxon>Saccharata</taxon>
    </lineage>
</organism>
<dbReference type="AlphaFoldDB" id="A0A6A5YCT2"/>
<dbReference type="Proteomes" id="UP000799776">
    <property type="component" value="Unassembled WGS sequence"/>
</dbReference>
<gene>
    <name evidence="2" type="ORF">K490DRAFT_64364</name>
</gene>
<feature type="compositionally biased region" description="Basic and acidic residues" evidence="1">
    <location>
        <begin position="86"/>
        <end position="98"/>
    </location>
</feature>
<dbReference type="EMBL" id="ML978715">
    <property type="protein sequence ID" value="KAF2089157.1"/>
    <property type="molecule type" value="Genomic_DNA"/>
</dbReference>
<keyword evidence="3" id="KW-1185">Reference proteome</keyword>
<sequence>MPPKAPDPQTPKKPTHPQVVINPPPTPPSTVKTGRVTKPRPGRTIKSGGQRPPGRIVRPPPPAPPKPIERAPRRVHKPRYTAPPKDTGDGRPRTTLEKFTDWVGSEDYKKKVIHRESKGKRKEIEKERVSPWGETWYAEHPNSWEHGETRFTRTVASNNIEAMLARNSQTGVHAKRPDPSEISRAPMFPLPNWKDDADTAAVIKKIQDKKFGEQWLNTTMSKTLKDRFPNPVWDVEEKDLPTGHFGVEKQAWLEEVGMALSRAYKKKDEQGTAAMVKVSIDSQGRNEDELRAELLASMRTLNYRQSEKGRADLVAKKQNKEVQLEKARRAGKLDEQK</sequence>
<accession>A0A6A5YCT2</accession>
<feature type="compositionally biased region" description="Pro residues" evidence="1">
    <location>
        <begin position="1"/>
        <end position="11"/>
    </location>
</feature>
<feature type="region of interest" description="Disordered" evidence="1">
    <location>
        <begin position="315"/>
        <end position="337"/>
    </location>
</feature>
<evidence type="ECO:0000313" key="2">
    <source>
        <dbReference type="EMBL" id="KAF2089157.1"/>
    </source>
</evidence>
<protein>
    <submittedName>
        <fullName evidence="2">Uncharacterized protein</fullName>
    </submittedName>
</protein>
<evidence type="ECO:0000313" key="3">
    <source>
        <dbReference type="Proteomes" id="UP000799776"/>
    </source>
</evidence>
<feature type="region of interest" description="Disordered" evidence="1">
    <location>
        <begin position="1"/>
        <end position="98"/>
    </location>
</feature>
<evidence type="ECO:0000256" key="1">
    <source>
        <dbReference type="SAM" id="MobiDB-lite"/>
    </source>
</evidence>